<name>A0ACD4CUI2_9HYPH</name>
<sequence length="228" mass="24464">MNRNILLSAITIAFGSAFGSAGHAASGEQPLKVTVIQDDGASNQDAALPPQPPAAAVCKHASPIDAFQGEAIVRKIAGEERFDPDLVLAIARQESGFRMNSISSAGAVGLMQLMPGTAKRFDVDICDPEDNVRGAIRYLRLLQKKYQNALYVLAAYNAGEGAVEQSRGVPLYPETVRYVSAILTDLYGWKPLERPAAKARGNGTINKQEKPEDGSPEAWSQGFVLHVE</sequence>
<organism evidence="1 2">
    <name type="scientific">Phyllobacterium zundukense</name>
    <dbReference type="NCBI Taxonomy" id="1867719"/>
    <lineage>
        <taxon>Bacteria</taxon>
        <taxon>Pseudomonadati</taxon>
        <taxon>Pseudomonadota</taxon>
        <taxon>Alphaproteobacteria</taxon>
        <taxon>Hyphomicrobiales</taxon>
        <taxon>Phyllobacteriaceae</taxon>
        <taxon>Phyllobacterium</taxon>
    </lineage>
</organism>
<reference evidence="1" key="1">
    <citation type="submission" date="2022-09" db="EMBL/GenBank/DDBJ databases">
        <title>Interaction between co-microsymbionts with complementary sets of symbiotic genes in legume-rhizobium systems.</title>
        <authorList>
            <person name="Safronova V."/>
            <person name="Sazanova A."/>
            <person name="Afonin A."/>
            <person name="Chirak E."/>
        </authorList>
    </citation>
    <scope>NUCLEOTIDE SEQUENCE</scope>
    <source>
        <strain evidence="1">A18/3m</strain>
    </source>
</reference>
<dbReference type="EMBL" id="CP104969">
    <property type="protein sequence ID" value="UXN57224.1"/>
    <property type="molecule type" value="Genomic_DNA"/>
</dbReference>
<keyword evidence="2" id="KW-1185">Reference proteome</keyword>
<gene>
    <name evidence="1" type="ORF">N8E88_00210</name>
</gene>
<accession>A0ACD4CUI2</accession>
<keyword evidence="1" id="KW-0614">Plasmid</keyword>
<evidence type="ECO:0000313" key="1">
    <source>
        <dbReference type="EMBL" id="UXN57224.1"/>
    </source>
</evidence>
<evidence type="ECO:0000313" key="2">
    <source>
        <dbReference type="Proteomes" id="UP001061991"/>
    </source>
</evidence>
<geneLocation type="plasmid" evidence="1 2">
    <name>p_unnamed4</name>
</geneLocation>
<protein>
    <submittedName>
        <fullName evidence="1">Lytic transglycosylase domain-containing protein</fullName>
    </submittedName>
</protein>
<proteinExistence type="predicted"/>
<dbReference type="Proteomes" id="UP001061991">
    <property type="component" value="Plasmid p_unnamed4"/>
</dbReference>